<proteinExistence type="inferred from homology"/>
<evidence type="ECO:0000256" key="8">
    <source>
        <dbReference type="HAMAP-Rule" id="MF_00316"/>
    </source>
</evidence>
<feature type="binding site" evidence="8">
    <location>
        <position position="95"/>
    </location>
    <ligand>
        <name>GTP</name>
        <dbReference type="ChEBI" id="CHEBI:37565"/>
    </ligand>
</feature>
<comment type="subcellular location">
    <subcellularLocation>
        <location evidence="8">Cytoplasm</location>
    </subcellularLocation>
</comment>
<keyword evidence="1 8" id="KW-0963">Cytoplasm</keyword>
<keyword evidence="2 8" id="KW-0808">Transferase</keyword>
<dbReference type="STRING" id="1351755.CCH01_14220"/>
<evidence type="ECO:0000256" key="2">
    <source>
        <dbReference type="ARBA" id="ARBA00022679"/>
    </source>
</evidence>
<evidence type="ECO:0000256" key="5">
    <source>
        <dbReference type="ARBA" id="ARBA00022842"/>
    </source>
</evidence>
<dbReference type="InterPro" id="IPR025877">
    <property type="entry name" value="MobA-like_NTP_Trfase"/>
</dbReference>
<evidence type="ECO:0000256" key="6">
    <source>
        <dbReference type="ARBA" id="ARBA00023134"/>
    </source>
</evidence>
<comment type="similarity">
    <text evidence="8">Belongs to the MobA family.</text>
</comment>
<dbReference type="GeneID" id="66301753"/>
<dbReference type="OrthoDB" id="9788394at2"/>
<dbReference type="HAMAP" id="MF_00316">
    <property type="entry name" value="MobA"/>
    <property type="match status" value="1"/>
</dbReference>
<dbReference type="PANTHER" id="PTHR19136">
    <property type="entry name" value="MOLYBDENUM COFACTOR GUANYLYLTRANSFERASE"/>
    <property type="match status" value="1"/>
</dbReference>
<dbReference type="EC" id="2.7.7.77" evidence="8"/>
<evidence type="ECO:0000256" key="7">
    <source>
        <dbReference type="ARBA" id="ARBA00023150"/>
    </source>
</evidence>
<dbReference type="GO" id="GO:0061603">
    <property type="term" value="F:molybdenum cofactor guanylyltransferase activity"/>
    <property type="evidence" value="ECO:0007669"/>
    <property type="project" value="UniProtKB-EC"/>
</dbReference>
<dbReference type="InterPro" id="IPR029044">
    <property type="entry name" value="Nucleotide-diphossugar_trans"/>
</dbReference>
<reference evidence="11" key="1">
    <citation type="submission" date="2017-03" db="EMBL/GenBank/DDBJ databases">
        <authorList>
            <person name="Falquet L."/>
            <person name="Falquet L."/>
        </authorList>
    </citation>
    <scope>NUCLEOTIDE SEQUENCE [LARGE SCALE GENOMIC DNA]</scope>
</reference>
<keyword evidence="5 8" id="KW-0460">Magnesium</keyword>
<dbReference type="Pfam" id="PF12804">
    <property type="entry name" value="NTP_transf_3"/>
    <property type="match status" value="1"/>
</dbReference>
<comment type="cofactor">
    <cofactor evidence="8">
        <name>Mg(2+)</name>
        <dbReference type="ChEBI" id="CHEBI:18420"/>
    </cofactor>
</comment>
<dbReference type="GO" id="GO:0005737">
    <property type="term" value="C:cytoplasm"/>
    <property type="evidence" value="ECO:0007669"/>
    <property type="project" value="UniProtKB-SubCell"/>
</dbReference>
<dbReference type="EMBL" id="LT799839">
    <property type="protein sequence ID" value="SLK18268.1"/>
    <property type="molecule type" value="Genomic_DNA"/>
</dbReference>
<evidence type="ECO:0000256" key="4">
    <source>
        <dbReference type="ARBA" id="ARBA00022741"/>
    </source>
</evidence>
<comment type="caution">
    <text evidence="8">Lacks conserved residue(s) required for the propagation of feature annotation.</text>
</comment>
<feature type="binding site" evidence="8">
    <location>
        <begin position="9"/>
        <end position="11"/>
    </location>
    <ligand>
        <name>GTP</name>
        <dbReference type="ChEBI" id="CHEBI:37565"/>
    </ligand>
</feature>
<feature type="domain" description="MobA-like NTP transferase" evidence="9">
    <location>
        <begin position="7"/>
        <end position="154"/>
    </location>
</feature>
<dbReference type="RefSeq" id="WP_079481373.1">
    <property type="nucleotide sequence ID" value="NZ_CBML010000006.1"/>
</dbReference>
<keyword evidence="3 8" id="KW-0479">Metal-binding</keyword>
<dbReference type="PANTHER" id="PTHR19136:SF81">
    <property type="entry name" value="MOLYBDENUM COFACTOR GUANYLYLTRANSFERASE"/>
    <property type="match status" value="1"/>
</dbReference>
<feature type="binding site" evidence="8">
    <location>
        <position position="95"/>
    </location>
    <ligand>
        <name>Mg(2+)</name>
        <dbReference type="ChEBI" id="CHEBI:18420"/>
    </ligand>
</feature>
<feature type="binding site" evidence="8">
    <location>
        <position position="22"/>
    </location>
    <ligand>
        <name>GTP</name>
        <dbReference type="ChEBI" id="CHEBI:37565"/>
    </ligand>
</feature>
<sequence length="186" mass="21323">MINKTLVILAGGKSSRMNYNNKAFLKFREKTFIENIIESGKDFKEIIIVANNKEVYKNFNVRVIEDIYKEKGPLGGIHSALKNSKTKYCLCVACDMPLLSRELLKKLGSIEGDYEVLIPKINDKLQPLCAIYSKNIVNSLEENLKKDENKLQSIILGLNYKIIEGLLEKEFSNINTPEEYRTLEEK</sequence>
<dbReference type="Gene3D" id="3.90.550.10">
    <property type="entry name" value="Spore Coat Polysaccharide Biosynthesis Protein SpsA, Chain A"/>
    <property type="match status" value="1"/>
</dbReference>
<gene>
    <name evidence="8" type="primary">mobA</name>
    <name evidence="10" type="ORF">CCH01_14220</name>
</gene>
<evidence type="ECO:0000256" key="3">
    <source>
        <dbReference type="ARBA" id="ARBA00022723"/>
    </source>
</evidence>
<evidence type="ECO:0000313" key="10">
    <source>
        <dbReference type="EMBL" id="SLK18268.1"/>
    </source>
</evidence>
<comment type="catalytic activity">
    <reaction evidence="8">
        <text>Mo-molybdopterin + GTP + H(+) = Mo-molybdopterin guanine dinucleotide + diphosphate</text>
        <dbReference type="Rhea" id="RHEA:34243"/>
        <dbReference type="ChEBI" id="CHEBI:15378"/>
        <dbReference type="ChEBI" id="CHEBI:33019"/>
        <dbReference type="ChEBI" id="CHEBI:37565"/>
        <dbReference type="ChEBI" id="CHEBI:71302"/>
        <dbReference type="ChEBI" id="CHEBI:71310"/>
        <dbReference type="EC" id="2.7.7.77"/>
    </reaction>
</comment>
<evidence type="ECO:0000313" key="11">
    <source>
        <dbReference type="Proteomes" id="UP000190476"/>
    </source>
</evidence>
<comment type="function">
    <text evidence="8">Transfers a GMP moiety from GTP to Mo-molybdopterin (Mo-MPT) cofactor (Moco or molybdenum cofactor) to form Mo-molybdopterin guanine dinucleotide (Mo-MGD) cofactor.</text>
</comment>
<accession>A0A1U6JDC0</accession>
<feature type="binding site" evidence="8">
    <location>
        <position position="66"/>
    </location>
    <ligand>
        <name>GTP</name>
        <dbReference type="ChEBI" id="CHEBI:37565"/>
    </ligand>
</feature>
<evidence type="ECO:0000256" key="1">
    <source>
        <dbReference type="ARBA" id="ARBA00022490"/>
    </source>
</evidence>
<keyword evidence="11" id="KW-1185">Reference proteome</keyword>
<dbReference type="CDD" id="cd02503">
    <property type="entry name" value="MobA"/>
    <property type="match status" value="1"/>
</dbReference>
<dbReference type="Proteomes" id="UP000190476">
    <property type="component" value="Chromosome I"/>
</dbReference>
<dbReference type="GO" id="GO:0005525">
    <property type="term" value="F:GTP binding"/>
    <property type="evidence" value="ECO:0007669"/>
    <property type="project" value="UniProtKB-UniRule"/>
</dbReference>
<organism evidence="10 11">
    <name type="scientific">Clostridium chauvoei JF4335</name>
    <dbReference type="NCBI Taxonomy" id="1351755"/>
    <lineage>
        <taxon>Bacteria</taxon>
        <taxon>Bacillati</taxon>
        <taxon>Bacillota</taxon>
        <taxon>Clostridia</taxon>
        <taxon>Eubacteriales</taxon>
        <taxon>Clostridiaceae</taxon>
        <taxon>Clostridium</taxon>
    </lineage>
</organism>
<keyword evidence="6 8" id="KW-0342">GTP-binding</keyword>
<keyword evidence="4 8" id="KW-0547">Nucleotide-binding</keyword>
<dbReference type="AlphaFoldDB" id="A0A1U6JDC0"/>
<dbReference type="GO" id="GO:0006777">
    <property type="term" value="P:Mo-molybdopterin cofactor biosynthetic process"/>
    <property type="evidence" value="ECO:0007669"/>
    <property type="project" value="UniProtKB-KW"/>
</dbReference>
<comment type="domain">
    <text evidence="8">The N-terminal domain determines nucleotide recognition and specific binding, while the C-terminal domain determines the specific binding to the target protein.</text>
</comment>
<protein>
    <recommendedName>
        <fullName evidence="8">Probable molybdenum cofactor guanylyltransferase</fullName>
        <shortName evidence="8">MoCo guanylyltransferase</shortName>
        <ecNumber evidence="8">2.7.7.77</ecNumber>
    </recommendedName>
    <alternativeName>
        <fullName evidence="8">GTP:molybdopterin guanylyltransferase</fullName>
    </alternativeName>
    <alternativeName>
        <fullName evidence="8">Mo-MPT guanylyltransferase</fullName>
    </alternativeName>
    <alternativeName>
        <fullName evidence="8">Molybdopterin guanylyltransferase</fullName>
    </alternativeName>
    <alternativeName>
        <fullName evidence="8">Molybdopterin-guanine dinucleotide synthase</fullName>
        <shortName evidence="8">MGD synthase</shortName>
    </alternativeName>
</protein>
<keyword evidence="7 8" id="KW-0501">Molybdenum cofactor biosynthesis</keyword>
<keyword evidence="10" id="KW-0548">Nucleotidyltransferase</keyword>
<dbReference type="GO" id="GO:0046872">
    <property type="term" value="F:metal ion binding"/>
    <property type="evidence" value="ECO:0007669"/>
    <property type="project" value="UniProtKB-KW"/>
</dbReference>
<evidence type="ECO:0000259" key="9">
    <source>
        <dbReference type="Pfam" id="PF12804"/>
    </source>
</evidence>
<name>A0A1U6JDC0_9CLOT</name>
<dbReference type="InterPro" id="IPR013482">
    <property type="entry name" value="Molybde_CF_guanTrfase"/>
</dbReference>
<dbReference type="SUPFAM" id="SSF53448">
    <property type="entry name" value="Nucleotide-diphospho-sugar transferases"/>
    <property type="match status" value="1"/>
</dbReference>